<protein>
    <submittedName>
        <fullName evidence="1">Uncharacterized protein</fullName>
    </submittedName>
</protein>
<comment type="caution">
    <text evidence="1">The sequence shown here is derived from an EMBL/GenBank/DDBJ whole genome shotgun (WGS) entry which is preliminary data.</text>
</comment>
<organism evidence="1">
    <name type="scientific">marine sediment metagenome</name>
    <dbReference type="NCBI Taxonomy" id="412755"/>
    <lineage>
        <taxon>unclassified sequences</taxon>
        <taxon>metagenomes</taxon>
        <taxon>ecological metagenomes</taxon>
    </lineage>
</organism>
<evidence type="ECO:0000313" key="1">
    <source>
        <dbReference type="EMBL" id="KKM60979.1"/>
    </source>
</evidence>
<name>A0A0F9IUE5_9ZZZZ</name>
<sequence length="220" mass="24676">MAIVKAPALSLEASGNLGGINYTRWRGRAVARAAWIPTIPNTPLQVVIQSHLSTAVINWRTVLTEENRQAWNEYALTQRTIDRLGETRIPNGYNLYIGRQIQSLRISGPLLPMPPDDNELNAGDEITIVVDTGGIRITWRITGWFAGVAGPKIEGWAAGPYSSQARNPTSDEWRFVEYRVPPQRCRLIVSLGEWWWLRIRAPLLNGRVSSWLQGQALAQP</sequence>
<dbReference type="EMBL" id="LAZR01011575">
    <property type="protein sequence ID" value="KKM60979.1"/>
    <property type="molecule type" value="Genomic_DNA"/>
</dbReference>
<gene>
    <name evidence="1" type="ORF">LCGC14_1536390</name>
</gene>
<dbReference type="AlphaFoldDB" id="A0A0F9IUE5"/>
<accession>A0A0F9IUE5</accession>
<proteinExistence type="predicted"/>
<reference evidence="1" key="1">
    <citation type="journal article" date="2015" name="Nature">
        <title>Complex archaea that bridge the gap between prokaryotes and eukaryotes.</title>
        <authorList>
            <person name="Spang A."/>
            <person name="Saw J.H."/>
            <person name="Jorgensen S.L."/>
            <person name="Zaremba-Niedzwiedzka K."/>
            <person name="Martijn J."/>
            <person name="Lind A.E."/>
            <person name="van Eijk R."/>
            <person name="Schleper C."/>
            <person name="Guy L."/>
            <person name="Ettema T.J."/>
        </authorList>
    </citation>
    <scope>NUCLEOTIDE SEQUENCE</scope>
</reference>